<sequence length="157" mass="17936">MARRPDIVPSFREPAVVVSPTTVDQELSRGRKRSRSITRADVKSLRSDESSNLRGRSPRRATSPFGLVSRNTSPSMLSPTTQLLRYNQLRNARREHCPSRTGSPADQRPFRRRQRTRSRSRGPGLEQDPRRSLDTLSSLRNEVLMLHDDESANDEDK</sequence>
<evidence type="ECO:0000256" key="1">
    <source>
        <dbReference type="SAM" id="MobiDB-lite"/>
    </source>
</evidence>
<feature type="compositionally biased region" description="Polar residues" evidence="1">
    <location>
        <begin position="69"/>
        <end position="90"/>
    </location>
</feature>
<gene>
    <name evidence="2" type="ORF">VFPFJ_06354</name>
</gene>
<dbReference type="Proteomes" id="UP000078340">
    <property type="component" value="Unassembled WGS sequence"/>
</dbReference>
<accession>A0A179HKE7</accession>
<organism evidence="2 3">
    <name type="scientific">Purpureocillium lilacinum</name>
    <name type="common">Paecilomyces lilacinus</name>
    <dbReference type="NCBI Taxonomy" id="33203"/>
    <lineage>
        <taxon>Eukaryota</taxon>
        <taxon>Fungi</taxon>
        <taxon>Dikarya</taxon>
        <taxon>Ascomycota</taxon>
        <taxon>Pezizomycotina</taxon>
        <taxon>Sordariomycetes</taxon>
        <taxon>Hypocreomycetidae</taxon>
        <taxon>Hypocreales</taxon>
        <taxon>Ophiocordycipitaceae</taxon>
        <taxon>Purpureocillium</taxon>
    </lineage>
</organism>
<dbReference type="GeneID" id="28888478"/>
<dbReference type="AlphaFoldDB" id="A0A179HKE7"/>
<evidence type="ECO:0000313" key="2">
    <source>
        <dbReference type="EMBL" id="OAQ89940.1"/>
    </source>
</evidence>
<feature type="compositionally biased region" description="Basic and acidic residues" evidence="1">
    <location>
        <begin position="38"/>
        <end position="51"/>
    </location>
</feature>
<proteinExistence type="predicted"/>
<dbReference type="EMBL" id="LSBI01000005">
    <property type="protein sequence ID" value="OAQ89940.1"/>
    <property type="molecule type" value="Genomic_DNA"/>
</dbReference>
<feature type="region of interest" description="Disordered" evidence="1">
    <location>
        <begin position="18"/>
        <end position="157"/>
    </location>
</feature>
<dbReference type="OMA" id="THYGGTG"/>
<reference evidence="2 3" key="1">
    <citation type="submission" date="2016-02" db="EMBL/GenBank/DDBJ databases">
        <title>Biosynthesis of antibiotic leucinostatins and their inhibition on Phytophthora in bio-control Purpureocillium lilacinum.</title>
        <authorList>
            <person name="Wang G."/>
            <person name="Liu Z."/>
            <person name="Lin R."/>
            <person name="Li E."/>
            <person name="Mao Z."/>
            <person name="Ling J."/>
            <person name="Yin W."/>
            <person name="Xie B."/>
        </authorList>
    </citation>
    <scope>NUCLEOTIDE SEQUENCE [LARGE SCALE GENOMIC DNA]</scope>
    <source>
        <strain evidence="2">PLFJ-1</strain>
    </source>
</reference>
<protein>
    <submittedName>
        <fullName evidence="2">Uncharacterized protein</fullName>
    </submittedName>
</protein>
<evidence type="ECO:0000313" key="3">
    <source>
        <dbReference type="Proteomes" id="UP000078340"/>
    </source>
</evidence>
<name>A0A179HKE7_PURLI</name>
<comment type="caution">
    <text evidence="2">The sequence shown here is derived from an EMBL/GenBank/DDBJ whole genome shotgun (WGS) entry which is preliminary data.</text>
</comment>
<dbReference type="STRING" id="33203.A0A179HKE7"/>
<feature type="compositionally biased region" description="Basic residues" evidence="1">
    <location>
        <begin position="110"/>
        <end position="120"/>
    </location>
</feature>
<dbReference type="KEGG" id="plj:28888478"/>